<dbReference type="PANTHER" id="PTHR42850:SF4">
    <property type="entry name" value="ZINC-DEPENDENT ENDOPOLYPHOSPHATASE"/>
    <property type="match status" value="1"/>
</dbReference>
<name>A0A1M4N3V1_9RHOB</name>
<feature type="domain" description="Calcineurin-like phosphoesterase" evidence="1">
    <location>
        <begin position="1"/>
        <end position="199"/>
    </location>
</feature>
<reference evidence="3" key="1">
    <citation type="submission" date="2016-09" db="EMBL/GenBank/DDBJ databases">
        <authorList>
            <person name="Wibberg D."/>
        </authorList>
    </citation>
    <scope>NUCLEOTIDE SEQUENCE [LARGE SCALE GENOMIC DNA]</scope>
</reference>
<dbReference type="InterPro" id="IPR029052">
    <property type="entry name" value="Metallo-depent_PP-like"/>
</dbReference>
<evidence type="ECO:0000259" key="1">
    <source>
        <dbReference type="Pfam" id="PF00149"/>
    </source>
</evidence>
<dbReference type="InterPro" id="IPR004843">
    <property type="entry name" value="Calcineurin-like_PHP"/>
</dbReference>
<gene>
    <name evidence="2" type="ORF">KARMA_3762</name>
</gene>
<dbReference type="Pfam" id="PF00149">
    <property type="entry name" value="Metallophos"/>
    <property type="match status" value="1"/>
</dbReference>
<dbReference type="GO" id="GO:0005737">
    <property type="term" value="C:cytoplasm"/>
    <property type="evidence" value="ECO:0007669"/>
    <property type="project" value="TreeGrafter"/>
</dbReference>
<keyword evidence="3" id="KW-1185">Reference proteome</keyword>
<organism evidence="2 3">
    <name type="scientific">Donghicola eburneus</name>
    <dbReference type="NCBI Taxonomy" id="393278"/>
    <lineage>
        <taxon>Bacteria</taxon>
        <taxon>Pseudomonadati</taxon>
        <taxon>Pseudomonadota</taxon>
        <taxon>Alphaproteobacteria</taxon>
        <taxon>Rhodobacterales</taxon>
        <taxon>Roseobacteraceae</taxon>
        <taxon>Donghicola</taxon>
    </lineage>
</organism>
<protein>
    <recommendedName>
        <fullName evidence="1">Calcineurin-like phosphoesterase domain-containing protein</fullName>
    </recommendedName>
</protein>
<dbReference type="Proteomes" id="UP000184085">
    <property type="component" value="Unassembled WGS sequence"/>
</dbReference>
<dbReference type="GO" id="GO:0016791">
    <property type="term" value="F:phosphatase activity"/>
    <property type="evidence" value="ECO:0007669"/>
    <property type="project" value="TreeGrafter"/>
</dbReference>
<dbReference type="InterPro" id="IPR050126">
    <property type="entry name" value="Ap4A_hydrolase"/>
</dbReference>
<dbReference type="AlphaFoldDB" id="A0A1M4N3V1"/>
<accession>A0A1M4N3V1</accession>
<dbReference type="RefSeq" id="WP_072709183.1">
    <property type="nucleotide sequence ID" value="NZ_FMJB01000064.1"/>
</dbReference>
<dbReference type="PANTHER" id="PTHR42850">
    <property type="entry name" value="METALLOPHOSPHOESTERASE"/>
    <property type="match status" value="1"/>
</dbReference>
<dbReference type="EMBL" id="FMJB01000064">
    <property type="protein sequence ID" value="SCM69523.1"/>
    <property type="molecule type" value="Genomic_DNA"/>
</dbReference>
<evidence type="ECO:0000313" key="2">
    <source>
        <dbReference type="EMBL" id="SCM69523.1"/>
    </source>
</evidence>
<evidence type="ECO:0000313" key="3">
    <source>
        <dbReference type="Proteomes" id="UP000184085"/>
    </source>
</evidence>
<dbReference type="GO" id="GO:0008803">
    <property type="term" value="F:bis(5'-nucleosyl)-tetraphosphatase (symmetrical) activity"/>
    <property type="evidence" value="ECO:0007669"/>
    <property type="project" value="TreeGrafter"/>
</dbReference>
<dbReference type="SUPFAM" id="SSF56300">
    <property type="entry name" value="Metallo-dependent phosphatases"/>
    <property type="match status" value="1"/>
</dbReference>
<dbReference type="GO" id="GO:0110154">
    <property type="term" value="P:RNA decapping"/>
    <property type="evidence" value="ECO:0007669"/>
    <property type="project" value="TreeGrafter"/>
</dbReference>
<proteinExistence type="predicted"/>
<sequence length="250" mass="28280">MRCYAIGDIHGHLDKLQGVHRLIELDRTRCGDVDAPVIHLGDYADRGPNVRGVLDYLMAGEAEGKPWINLLGNHDRMMWHFLQPVEQPDPLRHDLHWLMLDINIGGRKTLASYGVDVSDDRPIHEIHAEGRAKVPIEHLDFIAGLREYYPTNDVFYCHAGVRPGVPLDQQVQDDLVWIRGPFHEHKDSFGPLILHGHTHLDRITHFGNRVDIDTGAAYGGPISAVVVEGRDIWQLTEEGRVPVRPHVTVE</sequence>
<dbReference type="Gene3D" id="3.60.21.10">
    <property type="match status" value="1"/>
</dbReference>